<proteinExistence type="predicted"/>
<keyword evidence="2" id="KW-1185">Reference proteome</keyword>
<sequence>MKYNRIPSTLNVGIQIIDNSKLRIAENVLVGIVHRTEIPFDPGTNLAVKVGMLSVSGSIDIPMKVIKCDRISESEYDLFLNYTEKDFDKIREIEELIQDLA</sequence>
<evidence type="ECO:0000313" key="1">
    <source>
        <dbReference type="EMBL" id="MFB5736237.1"/>
    </source>
</evidence>
<gene>
    <name evidence="1" type="ORF">ACE5IX_06960</name>
</gene>
<name>A0ABV5BLN7_9LEPT</name>
<protein>
    <submittedName>
        <fullName evidence="1">PilZ domain-containing protein</fullName>
    </submittedName>
</protein>
<dbReference type="EMBL" id="JBHILJ010000003">
    <property type="protein sequence ID" value="MFB5736237.1"/>
    <property type="molecule type" value="Genomic_DNA"/>
</dbReference>
<accession>A0ABV5BLN7</accession>
<dbReference type="Proteomes" id="UP001580391">
    <property type="component" value="Unassembled WGS sequence"/>
</dbReference>
<reference evidence="1 2" key="1">
    <citation type="submission" date="2024-09" db="EMBL/GenBank/DDBJ databases">
        <title>Taxonomic and Genotyping Characterization of Leptospira Strains isolated from Multiple Sources in Colombia highlights the importance of intermediate species.</title>
        <authorList>
            <person name="Torres Higuera L."/>
            <person name="Rojas Tapias D."/>
            <person name="Jimenez Velasquez S."/>
            <person name="Renjifo Ibanez C."/>
        </authorList>
    </citation>
    <scope>NUCLEOTIDE SEQUENCE [LARGE SCALE GENOMIC DNA]</scope>
    <source>
        <strain evidence="1 2">Lep080</strain>
    </source>
</reference>
<organism evidence="1 2">
    <name type="scientific">Leptospira wolffii</name>
    <dbReference type="NCBI Taxonomy" id="409998"/>
    <lineage>
        <taxon>Bacteria</taxon>
        <taxon>Pseudomonadati</taxon>
        <taxon>Spirochaetota</taxon>
        <taxon>Spirochaetia</taxon>
        <taxon>Leptospirales</taxon>
        <taxon>Leptospiraceae</taxon>
        <taxon>Leptospira</taxon>
    </lineage>
</organism>
<comment type="caution">
    <text evidence="1">The sequence shown here is derived from an EMBL/GenBank/DDBJ whole genome shotgun (WGS) entry which is preliminary data.</text>
</comment>
<evidence type="ECO:0000313" key="2">
    <source>
        <dbReference type="Proteomes" id="UP001580391"/>
    </source>
</evidence>
<dbReference type="RefSeq" id="WP_016544833.1">
    <property type="nucleotide sequence ID" value="NZ_JBHILI010000004.1"/>
</dbReference>